<organism evidence="1 2">
    <name type="scientific">Cotesia glomerata</name>
    <name type="common">Lepidopteran parasitic wasp</name>
    <name type="synonym">Apanteles glomeratus</name>
    <dbReference type="NCBI Taxonomy" id="32391"/>
    <lineage>
        <taxon>Eukaryota</taxon>
        <taxon>Metazoa</taxon>
        <taxon>Ecdysozoa</taxon>
        <taxon>Arthropoda</taxon>
        <taxon>Hexapoda</taxon>
        <taxon>Insecta</taxon>
        <taxon>Pterygota</taxon>
        <taxon>Neoptera</taxon>
        <taxon>Endopterygota</taxon>
        <taxon>Hymenoptera</taxon>
        <taxon>Apocrita</taxon>
        <taxon>Ichneumonoidea</taxon>
        <taxon>Braconidae</taxon>
        <taxon>Microgastrinae</taxon>
        <taxon>Cotesia</taxon>
    </lineage>
</organism>
<proteinExistence type="predicted"/>
<reference evidence="1 2" key="1">
    <citation type="journal article" date="2021" name="J. Hered.">
        <title>A chromosome-level genome assembly of the parasitoid wasp, Cotesia glomerata (Hymenoptera: Braconidae).</title>
        <authorList>
            <person name="Pinto B.J."/>
            <person name="Weis J.J."/>
            <person name="Gamble T."/>
            <person name="Ode P.J."/>
            <person name="Paul R."/>
            <person name="Zaspel J.M."/>
        </authorList>
    </citation>
    <scope>NUCLEOTIDE SEQUENCE [LARGE SCALE GENOMIC DNA]</scope>
    <source>
        <strain evidence="1">CgM1</strain>
    </source>
</reference>
<name>A0AAV7J4V0_COTGL</name>
<gene>
    <name evidence="1" type="ORF">KQX54_004931</name>
</gene>
<sequence>MKDNFNWFEVEAGVNSRNLMTDMFHAPAIPFEYIEYQRNATQTKLAGKEVEVVCRFSYQGDDKMSEKDVTVEQIPRQKRSHCVFKFPRSKFRVKTNDKDFSRLNYWCGAVVRVMTFTSYPTGFYTVASATSVRASTAASFLLLLYLVGLFDTKDDKTVFITRR</sequence>
<dbReference type="AlphaFoldDB" id="A0AAV7J4V0"/>
<accession>A0AAV7J4V0</accession>
<evidence type="ECO:0000313" key="2">
    <source>
        <dbReference type="Proteomes" id="UP000826195"/>
    </source>
</evidence>
<protein>
    <submittedName>
        <fullName evidence="1">Uncharacterized protein</fullName>
    </submittedName>
</protein>
<dbReference type="EMBL" id="JAHXZJ010000001">
    <property type="protein sequence ID" value="KAH0566867.1"/>
    <property type="molecule type" value="Genomic_DNA"/>
</dbReference>
<comment type="caution">
    <text evidence="1">The sequence shown here is derived from an EMBL/GenBank/DDBJ whole genome shotgun (WGS) entry which is preliminary data.</text>
</comment>
<evidence type="ECO:0000313" key="1">
    <source>
        <dbReference type="EMBL" id="KAH0566867.1"/>
    </source>
</evidence>
<dbReference type="Proteomes" id="UP000826195">
    <property type="component" value="Unassembled WGS sequence"/>
</dbReference>
<keyword evidence="2" id="KW-1185">Reference proteome</keyword>